<organism evidence="1">
    <name type="scientific">Physcomitrium patens</name>
    <name type="common">Spreading-leaved earth moss</name>
    <name type="synonym">Physcomitrella patens</name>
    <dbReference type="NCBI Taxonomy" id="3218"/>
    <lineage>
        <taxon>Eukaryota</taxon>
        <taxon>Viridiplantae</taxon>
        <taxon>Streptophyta</taxon>
        <taxon>Embryophyta</taxon>
        <taxon>Bryophyta</taxon>
        <taxon>Bryophytina</taxon>
        <taxon>Bryopsida</taxon>
        <taxon>Funariidae</taxon>
        <taxon>Funariales</taxon>
        <taxon>Funariaceae</taxon>
        <taxon>Physcomitrium</taxon>
    </lineage>
</organism>
<dbReference type="Gramene" id="Pp3c8_20140V3.1">
    <property type="protein sequence ID" value="Pp3c8_20140V3.1"/>
    <property type="gene ID" value="Pp3c8_20140"/>
</dbReference>
<dbReference type="AlphaFoldDB" id="A0A2K1K839"/>
<reference evidence="1 3" key="1">
    <citation type="journal article" date="2008" name="Science">
        <title>The Physcomitrella genome reveals evolutionary insights into the conquest of land by plants.</title>
        <authorList>
            <person name="Rensing S."/>
            <person name="Lang D."/>
            <person name="Zimmer A."/>
            <person name="Terry A."/>
            <person name="Salamov A."/>
            <person name="Shapiro H."/>
            <person name="Nishiyama T."/>
            <person name="Perroud P.-F."/>
            <person name="Lindquist E."/>
            <person name="Kamisugi Y."/>
            <person name="Tanahashi T."/>
            <person name="Sakakibara K."/>
            <person name="Fujita T."/>
            <person name="Oishi K."/>
            <person name="Shin-I T."/>
            <person name="Kuroki Y."/>
            <person name="Toyoda A."/>
            <person name="Suzuki Y."/>
            <person name="Hashimoto A."/>
            <person name="Yamaguchi K."/>
            <person name="Sugano A."/>
            <person name="Kohara Y."/>
            <person name="Fujiyama A."/>
            <person name="Anterola A."/>
            <person name="Aoki S."/>
            <person name="Ashton N."/>
            <person name="Barbazuk W.B."/>
            <person name="Barker E."/>
            <person name="Bennetzen J."/>
            <person name="Bezanilla M."/>
            <person name="Blankenship R."/>
            <person name="Cho S.H."/>
            <person name="Dutcher S."/>
            <person name="Estelle M."/>
            <person name="Fawcett J.A."/>
            <person name="Gundlach H."/>
            <person name="Hanada K."/>
            <person name="Heyl A."/>
            <person name="Hicks K.A."/>
            <person name="Hugh J."/>
            <person name="Lohr M."/>
            <person name="Mayer K."/>
            <person name="Melkozernov A."/>
            <person name="Murata T."/>
            <person name="Nelson D."/>
            <person name="Pils B."/>
            <person name="Prigge M."/>
            <person name="Reiss B."/>
            <person name="Renner T."/>
            <person name="Rombauts S."/>
            <person name="Rushton P."/>
            <person name="Sanderfoot A."/>
            <person name="Schween G."/>
            <person name="Shiu S.-H."/>
            <person name="Stueber K."/>
            <person name="Theodoulou F.L."/>
            <person name="Tu H."/>
            <person name="Van de Peer Y."/>
            <person name="Verrier P.J."/>
            <person name="Waters E."/>
            <person name="Wood A."/>
            <person name="Yang L."/>
            <person name="Cove D."/>
            <person name="Cuming A."/>
            <person name="Hasebe M."/>
            <person name="Lucas S."/>
            <person name="Mishler D.B."/>
            <person name="Reski R."/>
            <person name="Grigoriev I."/>
            <person name="Quatrano R.S."/>
            <person name="Boore J.L."/>
        </authorList>
    </citation>
    <scope>NUCLEOTIDE SEQUENCE [LARGE SCALE GENOMIC DNA]</scope>
    <source>
        <strain evidence="2 3">cv. Gransden 2004</strain>
    </source>
</reference>
<reference evidence="2" key="3">
    <citation type="submission" date="2020-12" db="UniProtKB">
        <authorList>
            <consortium name="EnsemblPlants"/>
        </authorList>
    </citation>
    <scope>IDENTIFICATION</scope>
</reference>
<keyword evidence="3" id="KW-1185">Reference proteome</keyword>
<evidence type="ECO:0000313" key="3">
    <source>
        <dbReference type="Proteomes" id="UP000006727"/>
    </source>
</evidence>
<protein>
    <submittedName>
        <fullName evidence="1 2">Uncharacterized protein</fullName>
    </submittedName>
</protein>
<proteinExistence type="predicted"/>
<dbReference type="InParanoid" id="A0A2K1K839"/>
<evidence type="ECO:0000313" key="2">
    <source>
        <dbReference type="EnsemblPlants" id="Pp3c8_20140V3.1"/>
    </source>
</evidence>
<dbReference type="EMBL" id="ABEU02000008">
    <property type="protein sequence ID" value="PNR49940.1"/>
    <property type="molecule type" value="Genomic_DNA"/>
</dbReference>
<sequence length="166" mass="19039">MLVVYRDGIDLIKICMLQYRKRWFCFHNSKWSQEQFDLFLFCLIPWSYKHFNMILHRGSILSRRYRANLLTVQAIGTAFTAGGVQGPVGSTIADRHHELHSFITTIASSLPKLHPTKLINLLQMRAEQSSLEAAINIYVISTNFRDINGQPSARAQLKIVSGMKQM</sequence>
<gene>
    <name evidence="1" type="ORF">PHYPA_011837</name>
</gene>
<dbReference type="Proteomes" id="UP000006727">
    <property type="component" value="Chromosome 8"/>
</dbReference>
<reference evidence="1 3" key="2">
    <citation type="journal article" date="2018" name="Plant J.">
        <title>The Physcomitrella patens chromosome-scale assembly reveals moss genome structure and evolution.</title>
        <authorList>
            <person name="Lang D."/>
            <person name="Ullrich K.K."/>
            <person name="Murat F."/>
            <person name="Fuchs J."/>
            <person name="Jenkins J."/>
            <person name="Haas F.B."/>
            <person name="Piednoel M."/>
            <person name="Gundlach H."/>
            <person name="Van Bel M."/>
            <person name="Meyberg R."/>
            <person name="Vives C."/>
            <person name="Morata J."/>
            <person name="Symeonidi A."/>
            <person name="Hiss M."/>
            <person name="Muchero W."/>
            <person name="Kamisugi Y."/>
            <person name="Saleh O."/>
            <person name="Blanc G."/>
            <person name="Decker E.L."/>
            <person name="van Gessel N."/>
            <person name="Grimwood J."/>
            <person name="Hayes R.D."/>
            <person name="Graham S.W."/>
            <person name="Gunter L.E."/>
            <person name="McDaniel S.F."/>
            <person name="Hoernstein S.N.W."/>
            <person name="Larsson A."/>
            <person name="Li F.W."/>
            <person name="Perroud P.F."/>
            <person name="Phillips J."/>
            <person name="Ranjan P."/>
            <person name="Rokshar D.S."/>
            <person name="Rothfels C.J."/>
            <person name="Schneider L."/>
            <person name="Shu S."/>
            <person name="Stevenson D.W."/>
            <person name="Thummler F."/>
            <person name="Tillich M."/>
            <person name="Villarreal Aguilar J.C."/>
            <person name="Widiez T."/>
            <person name="Wong G.K."/>
            <person name="Wymore A."/>
            <person name="Zhang Y."/>
            <person name="Zimmer A.D."/>
            <person name="Quatrano R.S."/>
            <person name="Mayer K.F.X."/>
            <person name="Goodstein D."/>
            <person name="Casacuberta J.M."/>
            <person name="Vandepoele K."/>
            <person name="Reski R."/>
            <person name="Cuming A.C."/>
            <person name="Tuskan G.A."/>
            <person name="Maumus F."/>
            <person name="Salse J."/>
            <person name="Schmutz J."/>
            <person name="Rensing S.A."/>
        </authorList>
    </citation>
    <scope>NUCLEOTIDE SEQUENCE [LARGE SCALE GENOMIC DNA]</scope>
    <source>
        <strain evidence="2 3">cv. Gransden 2004</strain>
    </source>
</reference>
<accession>A0A2K1K839</accession>
<evidence type="ECO:0000313" key="1">
    <source>
        <dbReference type="EMBL" id="PNR49940.1"/>
    </source>
</evidence>
<dbReference type="EnsemblPlants" id="Pp3c8_20140V3.1">
    <property type="protein sequence ID" value="Pp3c8_20140V3.1"/>
    <property type="gene ID" value="Pp3c8_20140"/>
</dbReference>
<name>A0A2K1K839_PHYPA</name>